<feature type="chain" id="PRO_5039071965" description="Lipoprotein" evidence="1">
    <location>
        <begin position="20"/>
        <end position="56"/>
    </location>
</feature>
<keyword evidence="3" id="KW-1185">Reference proteome</keyword>
<evidence type="ECO:0000256" key="1">
    <source>
        <dbReference type="SAM" id="SignalP"/>
    </source>
</evidence>
<evidence type="ECO:0000313" key="3">
    <source>
        <dbReference type="Proteomes" id="UP000408482"/>
    </source>
</evidence>
<dbReference type="Proteomes" id="UP000408482">
    <property type="component" value="Unassembled WGS sequence"/>
</dbReference>
<evidence type="ECO:0008006" key="4">
    <source>
        <dbReference type="Google" id="ProtNLM"/>
    </source>
</evidence>
<sequence length="56" mass="6362">MKKTITLIICLLLSTFAFSGCVNRTEKSKSEKVSYDYEISGQEDMSNIEIVPENEK</sequence>
<dbReference type="RefSeq" id="WP_186289957.1">
    <property type="nucleotide sequence ID" value="NZ_CABHMX010000021.1"/>
</dbReference>
<dbReference type="EMBL" id="CABHNW010000003">
    <property type="protein sequence ID" value="VUX29528.1"/>
    <property type="molecule type" value="Genomic_DNA"/>
</dbReference>
<feature type="signal peptide" evidence="1">
    <location>
        <begin position="1"/>
        <end position="19"/>
    </location>
</feature>
<accession>A0A564VAU5</accession>
<organism evidence="2 3">
    <name type="scientific">Blautia luti</name>
    <dbReference type="NCBI Taxonomy" id="89014"/>
    <lineage>
        <taxon>Bacteria</taxon>
        <taxon>Bacillati</taxon>
        <taxon>Bacillota</taxon>
        <taxon>Clostridia</taxon>
        <taxon>Lachnospirales</taxon>
        <taxon>Lachnospiraceae</taxon>
        <taxon>Blautia</taxon>
    </lineage>
</organism>
<reference evidence="2 3" key="1">
    <citation type="submission" date="2019-07" db="EMBL/GenBank/DDBJ databases">
        <authorList>
            <person name="Hibberd C M."/>
            <person name="Gehrig L. J."/>
            <person name="Chang H.-W."/>
            <person name="Venkatesh S."/>
        </authorList>
    </citation>
    <scope>NUCLEOTIDE SEQUENCE [LARGE SCALE GENOMIC DNA]</scope>
    <source>
        <strain evidence="2">Blautia_luti_SSTS_Bg7063</strain>
    </source>
</reference>
<dbReference type="AlphaFoldDB" id="A0A564VAU5"/>
<protein>
    <recommendedName>
        <fullName evidence="4">Lipoprotein</fullName>
    </recommendedName>
</protein>
<name>A0A564VAU5_9FIRM</name>
<evidence type="ECO:0000313" key="2">
    <source>
        <dbReference type="EMBL" id="VUX29528.1"/>
    </source>
</evidence>
<dbReference type="PROSITE" id="PS51257">
    <property type="entry name" value="PROKAR_LIPOPROTEIN"/>
    <property type="match status" value="1"/>
</dbReference>
<keyword evidence="1" id="KW-0732">Signal</keyword>
<gene>
    <name evidence="2" type="ORF">RSSSTS7063_01954</name>
</gene>
<proteinExistence type="predicted"/>